<keyword evidence="1" id="KW-0812">Transmembrane</keyword>
<evidence type="ECO:0000313" key="4">
    <source>
        <dbReference type="Proteomes" id="UP001062738"/>
    </source>
</evidence>
<protein>
    <submittedName>
        <fullName evidence="3">DUF6430 domain-containing protein</fullName>
    </submittedName>
</protein>
<proteinExistence type="predicted"/>
<gene>
    <name evidence="3" type="ORF">OCK72_01165</name>
</gene>
<keyword evidence="1" id="KW-1133">Transmembrane helix</keyword>
<keyword evidence="4" id="KW-1185">Reference proteome</keyword>
<name>A0ABT4DF81_FUSSI</name>
<dbReference type="Pfam" id="PF20016">
    <property type="entry name" value="ThsA_Macro"/>
    <property type="match status" value="1"/>
</dbReference>
<keyword evidence="1" id="KW-0472">Membrane</keyword>
<evidence type="ECO:0000256" key="1">
    <source>
        <dbReference type="SAM" id="Phobius"/>
    </source>
</evidence>
<reference evidence="3" key="1">
    <citation type="submission" date="2022-09" db="EMBL/GenBank/DDBJ databases">
        <authorList>
            <person name="Zoaiter M."/>
        </authorList>
    </citation>
    <scope>NUCLEOTIDE SEQUENCE</scope>
    <source>
        <strain evidence="3">DSM 19848</strain>
    </source>
</reference>
<sequence length="285" mass="32531">MSKIYKWYNRLSKQKKDSIIISMTVMGLISTILSIIGISLGNIEKLNILSRIVIVILAFSVMYIGVYIIIGNIFKKSINIIIQQTPVSITCGNIFETPELRVIGCDTHFDTRVDDIIISKKSLHGQLVLKYGKKDEINNAIEVEANRLGLRKNRDGFYDFPLGTIIRYNSSIDNHIYLMLAMTKLNNHNEAHTNMSEFEYMLMKMWKEIDRVYASNDIAVPLLGTGISRFDDGLKGKESLLRCMLCTLNNSGVSFNSKVKILIYDNIDDIPLYEYKNIFHLISGR</sequence>
<dbReference type="RefSeq" id="WP_265151421.1">
    <property type="nucleotide sequence ID" value="NZ_JAOXXL010000002.1"/>
</dbReference>
<evidence type="ECO:0000313" key="3">
    <source>
        <dbReference type="EMBL" id="MCY7007256.1"/>
    </source>
</evidence>
<dbReference type="InterPro" id="IPR045535">
    <property type="entry name" value="ThsA_Macro"/>
</dbReference>
<comment type="caution">
    <text evidence="3">The sequence shown here is derived from an EMBL/GenBank/DDBJ whole genome shotgun (WGS) entry which is preliminary data.</text>
</comment>
<dbReference type="EMBL" id="JAOXXL010000002">
    <property type="protein sequence ID" value="MCY7007256.1"/>
    <property type="molecule type" value="Genomic_DNA"/>
</dbReference>
<feature type="domain" description="Thoeris protein ThsA Macro" evidence="2">
    <location>
        <begin position="87"/>
        <end position="264"/>
    </location>
</feature>
<feature type="transmembrane region" description="Helical" evidence="1">
    <location>
        <begin position="52"/>
        <end position="74"/>
    </location>
</feature>
<dbReference type="Proteomes" id="UP001062738">
    <property type="component" value="Unassembled WGS sequence"/>
</dbReference>
<accession>A0ABT4DF81</accession>
<evidence type="ECO:0000259" key="2">
    <source>
        <dbReference type="Pfam" id="PF20016"/>
    </source>
</evidence>
<organism evidence="3 4">
    <name type="scientific">Fusobacterium simiae</name>
    <dbReference type="NCBI Taxonomy" id="855"/>
    <lineage>
        <taxon>Bacteria</taxon>
        <taxon>Fusobacteriati</taxon>
        <taxon>Fusobacteriota</taxon>
        <taxon>Fusobacteriia</taxon>
        <taxon>Fusobacteriales</taxon>
        <taxon>Fusobacteriaceae</taxon>
        <taxon>Fusobacterium</taxon>
    </lineage>
</organism>
<feature type="transmembrane region" description="Helical" evidence="1">
    <location>
        <begin position="20"/>
        <end position="40"/>
    </location>
</feature>